<sequence>MIKLSAVRDLALTAGAVALAALAADDVLGLPVRPERRTSGELPATAHGWLFQADPLGADRARRLRPATAAEAAASTTSRIAGNGGWFGLSRTGDLVDVDDVRFARAGREFGPDAIDPVFVPETTTATAVPPTVMPATADDAGQTRETVRLTADVVLFAMRDSEQHVLLIRRDWPPYEGYWALPGGHVDPGEQVEDAARRELAEETGIQAGPLHQVGVYNDPGRDPRGRYVTWAYTAVLPSLSQPTAGDDAGDARWIPLANALADGRLAFDHERILADALAVIEAVDA</sequence>
<dbReference type="Gene3D" id="3.90.79.10">
    <property type="entry name" value="Nucleoside Triphosphate Pyrophosphohydrolase"/>
    <property type="match status" value="1"/>
</dbReference>
<dbReference type="PANTHER" id="PTHR43736">
    <property type="entry name" value="ADP-RIBOSE PYROPHOSPHATASE"/>
    <property type="match status" value="1"/>
</dbReference>
<proteinExistence type="inferred from homology"/>
<evidence type="ECO:0000256" key="4">
    <source>
        <dbReference type="SAM" id="SignalP"/>
    </source>
</evidence>
<feature type="signal peptide" evidence="4">
    <location>
        <begin position="1"/>
        <end position="23"/>
    </location>
</feature>
<name>A0A1C3NWH3_9ACTN</name>
<evidence type="ECO:0000256" key="2">
    <source>
        <dbReference type="ARBA" id="ARBA00022801"/>
    </source>
</evidence>
<dbReference type="InterPro" id="IPR020084">
    <property type="entry name" value="NUDIX_hydrolase_CS"/>
</dbReference>
<dbReference type="AlphaFoldDB" id="A0A1C3NWH3"/>
<dbReference type="EMBL" id="FLUV01000792">
    <property type="protein sequence ID" value="SBW21090.1"/>
    <property type="molecule type" value="Genomic_DNA"/>
</dbReference>
<keyword evidence="7" id="KW-1185">Reference proteome</keyword>
<feature type="chain" id="PRO_5008679504" description="Nudix hydrolase domain-containing protein" evidence="4">
    <location>
        <begin position="24"/>
        <end position="287"/>
    </location>
</feature>
<reference evidence="7" key="1">
    <citation type="submission" date="2016-02" db="EMBL/GenBank/DDBJ databases">
        <authorList>
            <person name="Wibberg D."/>
        </authorList>
    </citation>
    <scope>NUCLEOTIDE SEQUENCE [LARGE SCALE GENOMIC DNA]</scope>
</reference>
<dbReference type="GO" id="GO:0016787">
    <property type="term" value="F:hydrolase activity"/>
    <property type="evidence" value="ECO:0007669"/>
    <property type="project" value="UniProtKB-KW"/>
</dbReference>
<keyword evidence="2 3" id="KW-0378">Hydrolase</keyword>
<accession>A0A1C3NWH3</accession>
<organism evidence="6 7">
    <name type="scientific">Candidatus Protofrankia californiensis</name>
    <dbReference type="NCBI Taxonomy" id="1839754"/>
    <lineage>
        <taxon>Bacteria</taxon>
        <taxon>Bacillati</taxon>
        <taxon>Actinomycetota</taxon>
        <taxon>Actinomycetes</taxon>
        <taxon>Frankiales</taxon>
        <taxon>Frankiaceae</taxon>
        <taxon>Protofrankia</taxon>
    </lineage>
</organism>
<evidence type="ECO:0000256" key="3">
    <source>
        <dbReference type="RuleBase" id="RU003476"/>
    </source>
</evidence>
<dbReference type="PROSITE" id="PS51462">
    <property type="entry name" value="NUDIX"/>
    <property type="match status" value="1"/>
</dbReference>
<dbReference type="PROSITE" id="PS00893">
    <property type="entry name" value="NUDIX_BOX"/>
    <property type="match status" value="1"/>
</dbReference>
<dbReference type="InterPro" id="IPR020476">
    <property type="entry name" value="Nudix_hydrolase"/>
</dbReference>
<dbReference type="Pfam" id="PF00293">
    <property type="entry name" value="NUDIX"/>
    <property type="match status" value="1"/>
</dbReference>
<comment type="similarity">
    <text evidence="1 3">Belongs to the Nudix hydrolase family.</text>
</comment>
<dbReference type="PRINTS" id="PR00502">
    <property type="entry name" value="NUDIXFAMILY"/>
</dbReference>
<feature type="domain" description="Nudix hydrolase" evidence="5">
    <location>
        <begin position="147"/>
        <end position="283"/>
    </location>
</feature>
<evidence type="ECO:0000313" key="7">
    <source>
        <dbReference type="Proteomes" id="UP000199013"/>
    </source>
</evidence>
<evidence type="ECO:0000256" key="1">
    <source>
        <dbReference type="ARBA" id="ARBA00005582"/>
    </source>
</evidence>
<evidence type="ECO:0000259" key="5">
    <source>
        <dbReference type="PROSITE" id="PS51462"/>
    </source>
</evidence>
<dbReference type="InterPro" id="IPR000086">
    <property type="entry name" value="NUDIX_hydrolase_dom"/>
</dbReference>
<dbReference type="InterPro" id="IPR015797">
    <property type="entry name" value="NUDIX_hydrolase-like_dom_sf"/>
</dbReference>
<keyword evidence="4" id="KW-0732">Signal</keyword>
<dbReference type="Proteomes" id="UP000199013">
    <property type="component" value="Unassembled WGS sequence"/>
</dbReference>
<dbReference type="CDD" id="cd18873">
    <property type="entry name" value="NUDIX_NadM_like"/>
    <property type="match status" value="1"/>
</dbReference>
<dbReference type="PANTHER" id="PTHR43736:SF4">
    <property type="entry name" value="SLR1690 PROTEIN"/>
    <property type="match status" value="1"/>
</dbReference>
<dbReference type="SUPFAM" id="SSF55811">
    <property type="entry name" value="Nudix"/>
    <property type="match status" value="1"/>
</dbReference>
<evidence type="ECO:0000313" key="6">
    <source>
        <dbReference type="EMBL" id="SBW21090.1"/>
    </source>
</evidence>
<gene>
    <name evidence="6" type="ORF">FDG2_1897</name>
</gene>
<protein>
    <recommendedName>
        <fullName evidence="5">Nudix hydrolase domain-containing protein</fullName>
    </recommendedName>
</protein>